<keyword evidence="4" id="KW-1185">Reference proteome</keyword>
<dbReference type="InterPro" id="IPR006578">
    <property type="entry name" value="MADF-dom"/>
</dbReference>
<dbReference type="Pfam" id="PF10545">
    <property type="entry name" value="MADF_DNA_bdg"/>
    <property type="match status" value="1"/>
</dbReference>
<comment type="caution">
    <text evidence="3">The sequence shown here is derived from an EMBL/GenBank/DDBJ whole genome shotgun (WGS) entry which is preliminary data.</text>
</comment>
<feature type="region of interest" description="Disordered" evidence="1">
    <location>
        <begin position="102"/>
        <end position="130"/>
    </location>
</feature>
<dbReference type="PANTHER" id="PTHR21505">
    <property type="entry name" value="MADF DOMAIN-CONTAINING PROTEIN-RELATED"/>
    <property type="match status" value="1"/>
</dbReference>
<dbReference type="SMART" id="SM00595">
    <property type="entry name" value="MADF"/>
    <property type="match status" value="1"/>
</dbReference>
<dbReference type="PANTHER" id="PTHR21505:SF8">
    <property type="entry name" value="DPT-YFP REPRESSOR BY OVEREXPRESSION, ISOFORM D-RELATED"/>
    <property type="match status" value="1"/>
</dbReference>
<dbReference type="AlphaFoldDB" id="A0AAN7PIW7"/>
<protein>
    <recommendedName>
        <fullName evidence="2">MADF domain-containing protein</fullName>
    </recommendedName>
</protein>
<dbReference type="EMBL" id="JARPUR010000001">
    <property type="protein sequence ID" value="KAK4887378.1"/>
    <property type="molecule type" value="Genomic_DNA"/>
</dbReference>
<evidence type="ECO:0000259" key="2">
    <source>
        <dbReference type="Pfam" id="PF10545"/>
    </source>
</evidence>
<reference evidence="4" key="1">
    <citation type="submission" date="2023-01" db="EMBL/GenBank/DDBJ databases">
        <title>Key to firefly adult light organ development and bioluminescence: homeobox transcription factors regulate luciferase expression and transportation to peroxisome.</title>
        <authorList>
            <person name="Fu X."/>
        </authorList>
    </citation>
    <scope>NUCLEOTIDE SEQUENCE [LARGE SCALE GENOMIC DNA]</scope>
</reference>
<evidence type="ECO:0000313" key="4">
    <source>
        <dbReference type="Proteomes" id="UP001353858"/>
    </source>
</evidence>
<dbReference type="Proteomes" id="UP001353858">
    <property type="component" value="Unassembled WGS sequence"/>
</dbReference>
<feature type="region of interest" description="Disordered" evidence="1">
    <location>
        <begin position="1"/>
        <end position="20"/>
    </location>
</feature>
<accession>A0AAN7PIW7</accession>
<sequence length="480" mass="53881">MRTTSLEKFKGLGSKSNSAGVNQHLYDDMIMDYMKDKTKQLGSYEDMKEIQTTKNTIDIFKSRWTNFQRPDNDPDDEGNDGPPKPSAPQGIVDVDVIETIQTYPDQPHSHSSKRGRESESEDEESTSKKMDVDVQFHAENAKEIAIDTKNMRSSTIMSLHISLSFACEDIEGSNLLIQENPKVVKDSEMQIVSEVSIKSPAYKNKHARMNAYENIVGRLKEVKPSVTVNDVKIKFNGLKTNFLTEYKKYNSSRRSGAGNGDDNDSIYTPTLWYFNSMFFLLEHCQVRTAVDSLTEEVIPHVTSQDSEMIEYVIRDDSELQDVDSIDIEPEVAPLQPASPNQATLKGKKRKLQEEVVETKLIREASSCLASINENLKKTSSSNNEDEALRDYEIAEDGILSPACSINESSASTLTIGSRTGRAKRVRKESDSDPVASAMVNAIDSIIKQEMPSKTYMHSDLKLFIDYVAAEMDKISNGKYI</sequence>
<name>A0AAN7PIW7_9COLE</name>
<feature type="domain" description="MADF" evidence="2">
    <location>
        <begin position="199"/>
        <end position="280"/>
    </location>
</feature>
<evidence type="ECO:0000256" key="1">
    <source>
        <dbReference type="SAM" id="MobiDB-lite"/>
    </source>
</evidence>
<feature type="compositionally biased region" description="Basic and acidic residues" evidence="1">
    <location>
        <begin position="1"/>
        <end position="10"/>
    </location>
</feature>
<organism evidence="3 4">
    <name type="scientific">Aquatica leii</name>
    <dbReference type="NCBI Taxonomy" id="1421715"/>
    <lineage>
        <taxon>Eukaryota</taxon>
        <taxon>Metazoa</taxon>
        <taxon>Ecdysozoa</taxon>
        <taxon>Arthropoda</taxon>
        <taxon>Hexapoda</taxon>
        <taxon>Insecta</taxon>
        <taxon>Pterygota</taxon>
        <taxon>Neoptera</taxon>
        <taxon>Endopterygota</taxon>
        <taxon>Coleoptera</taxon>
        <taxon>Polyphaga</taxon>
        <taxon>Elateriformia</taxon>
        <taxon>Elateroidea</taxon>
        <taxon>Lampyridae</taxon>
        <taxon>Luciolinae</taxon>
        <taxon>Aquatica</taxon>
    </lineage>
</organism>
<gene>
    <name evidence="3" type="ORF">RN001_003649</name>
</gene>
<evidence type="ECO:0000313" key="3">
    <source>
        <dbReference type="EMBL" id="KAK4887378.1"/>
    </source>
</evidence>
<feature type="region of interest" description="Disordered" evidence="1">
    <location>
        <begin position="66"/>
        <end position="90"/>
    </location>
</feature>
<proteinExistence type="predicted"/>